<dbReference type="KEGG" id="fam:OYT1_ch2351"/>
<dbReference type="SUPFAM" id="SSF47413">
    <property type="entry name" value="lambda repressor-like DNA-binding domains"/>
    <property type="match status" value="1"/>
</dbReference>
<evidence type="ECO:0000313" key="2">
    <source>
        <dbReference type="Proteomes" id="UP000033070"/>
    </source>
</evidence>
<sequence length="118" mass="13466">MAHCHAVSATQMVTPTELQEHAEQLSQKQINLAVGRDIKRLIRKKNRERGWSLKELAAELNVSLIYLRSLSNGARSFRSVSEAIRHRLCMYLTISNLEFLVHTGEISIDEVKSVAMKY</sequence>
<dbReference type="GO" id="GO:0003677">
    <property type="term" value="F:DNA binding"/>
    <property type="evidence" value="ECO:0007669"/>
    <property type="project" value="InterPro"/>
</dbReference>
<dbReference type="AlphaFoldDB" id="A0A2Z6GE53"/>
<evidence type="ECO:0000313" key="1">
    <source>
        <dbReference type="EMBL" id="BBE51866.1"/>
    </source>
</evidence>
<dbReference type="EMBL" id="AP018738">
    <property type="protein sequence ID" value="BBE51866.1"/>
    <property type="molecule type" value="Genomic_DNA"/>
</dbReference>
<protein>
    <recommendedName>
        <fullName evidence="3">HTH cro/C1-type domain-containing protein</fullName>
    </recommendedName>
</protein>
<reference evidence="1 2" key="1">
    <citation type="submission" date="2018-06" db="EMBL/GenBank/DDBJ databases">
        <title>OYT1 Genome Sequencing.</title>
        <authorList>
            <person name="Kato S."/>
            <person name="Itoh T."/>
            <person name="Ohkuma M."/>
        </authorList>
    </citation>
    <scope>NUCLEOTIDE SEQUENCE [LARGE SCALE GENOMIC DNA]</scope>
    <source>
        <strain evidence="1 2">OYT1</strain>
    </source>
</reference>
<name>A0A2Z6GE53_9PROT</name>
<accession>A0A2Z6GE53</accession>
<dbReference type="Gene3D" id="1.10.260.40">
    <property type="entry name" value="lambda repressor-like DNA-binding domains"/>
    <property type="match status" value="1"/>
</dbReference>
<gene>
    <name evidence="1" type="ORF">OYT1_ch2351</name>
</gene>
<proteinExistence type="predicted"/>
<organism evidence="1 2">
    <name type="scientific">Ferriphaselus amnicola</name>
    <dbReference type="NCBI Taxonomy" id="1188319"/>
    <lineage>
        <taxon>Bacteria</taxon>
        <taxon>Pseudomonadati</taxon>
        <taxon>Pseudomonadota</taxon>
        <taxon>Betaproteobacteria</taxon>
        <taxon>Nitrosomonadales</taxon>
        <taxon>Gallionellaceae</taxon>
        <taxon>Ferriphaselus</taxon>
    </lineage>
</organism>
<evidence type="ECO:0008006" key="3">
    <source>
        <dbReference type="Google" id="ProtNLM"/>
    </source>
</evidence>
<dbReference type="InterPro" id="IPR010982">
    <property type="entry name" value="Lambda_DNA-bd_dom_sf"/>
</dbReference>
<keyword evidence="2" id="KW-1185">Reference proteome</keyword>
<dbReference type="Proteomes" id="UP000033070">
    <property type="component" value="Chromosome"/>
</dbReference>